<reference evidence="2" key="1">
    <citation type="journal article" date="2019" name="Int. J. Syst. Evol. Microbiol.">
        <title>The Global Catalogue of Microorganisms (GCM) 10K type strain sequencing project: providing services to taxonomists for standard genome sequencing and annotation.</title>
        <authorList>
            <consortium name="The Broad Institute Genomics Platform"/>
            <consortium name="The Broad Institute Genome Sequencing Center for Infectious Disease"/>
            <person name="Wu L."/>
            <person name="Ma J."/>
        </authorList>
    </citation>
    <scope>NUCLEOTIDE SEQUENCE [LARGE SCALE GENOMIC DNA]</scope>
    <source>
        <strain evidence="2">CGMCC 4.7382</strain>
    </source>
</reference>
<gene>
    <name evidence="1" type="ORF">ACFQRF_15755</name>
</gene>
<dbReference type="SUPFAM" id="SSF82171">
    <property type="entry name" value="DPP6 N-terminal domain-like"/>
    <property type="match status" value="1"/>
</dbReference>
<organism evidence="1 2">
    <name type="scientific">Marinactinospora rubrisoli</name>
    <dbReference type="NCBI Taxonomy" id="2715399"/>
    <lineage>
        <taxon>Bacteria</taxon>
        <taxon>Bacillati</taxon>
        <taxon>Actinomycetota</taxon>
        <taxon>Actinomycetes</taxon>
        <taxon>Streptosporangiales</taxon>
        <taxon>Nocardiopsidaceae</taxon>
        <taxon>Marinactinospora</taxon>
    </lineage>
</organism>
<keyword evidence="2" id="KW-1185">Reference proteome</keyword>
<protein>
    <recommendedName>
        <fullName evidence="3">Phytase-like domain-containing protein</fullName>
    </recommendedName>
</protein>
<name>A0ABW2KGW4_9ACTN</name>
<dbReference type="RefSeq" id="WP_379871851.1">
    <property type="nucleotide sequence ID" value="NZ_JBHTBH010000007.1"/>
</dbReference>
<evidence type="ECO:0008006" key="3">
    <source>
        <dbReference type="Google" id="ProtNLM"/>
    </source>
</evidence>
<evidence type="ECO:0000313" key="1">
    <source>
        <dbReference type="EMBL" id="MFC7329191.1"/>
    </source>
</evidence>
<evidence type="ECO:0000313" key="2">
    <source>
        <dbReference type="Proteomes" id="UP001596540"/>
    </source>
</evidence>
<proteinExistence type="predicted"/>
<accession>A0ABW2KGW4</accession>
<dbReference type="EMBL" id="JBHTBH010000007">
    <property type="protein sequence ID" value="MFC7329191.1"/>
    <property type="molecule type" value="Genomic_DNA"/>
</dbReference>
<sequence length="370" mass="38578">MHTDHLGRALAATLTLALTATACGGGADPDEAVPGDATPSGSAEARIPAEDLSGFVMFHVGGGEPYLTFHDPEDGGQRLQIDLSGLVGGDLNVDAMQAAHFAVTTDFRHAAYEGAGGVHLGTLDDAGFAYGDTVLLEPEESGSFGDGAYTYERPAFSPDGSELWMVRSDDGGDGPEQVVATGIADAGSAAPREVGEVPRGTVPIRYTEPGWTPALVSIDSAYAIGGENDLHVVDTTATEEGPSGLRYAVAGDRIIPINFRSDGTGGYVGPLNETGGTDEVTNLHRFSLSPDGELSNETEVVADLGVVMDDYWPDPANERVLITANGRFFQAPFEASGEPEELFPELTFEGPDAGSSDIGDRLLGFFPVPE</sequence>
<comment type="caution">
    <text evidence="1">The sequence shown here is derived from an EMBL/GenBank/DDBJ whole genome shotgun (WGS) entry which is preliminary data.</text>
</comment>
<dbReference type="Proteomes" id="UP001596540">
    <property type="component" value="Unassembled WGS sequence"/>
</dbReference>